<keyword evidence="1" id="KW-0175">Coiled coil</keyword>
<evidence type="ECO:0000256" key="1">
    <source>
        <dbReference type="SAM" id="Coils"/>
    </source>
</evidence>
<comment type="caution">
    <text evidence="3">The sequence shown here is derived from an EMBL/GenBank/DDBJ whole genome shotgun (WGS) entry which is preliminary data.</text>
</comment>
<dbReference type="Proteomes" id="UP000823775">
    <property type="component" value="Unassembled WGS sequence"/>
</dbReference>
<gene>
    <name evidence="3" type="ORF">HAX54_027057</name>
</gene>
<sequence length="140" mass="15898">MLEVCEFVAKRGGIGVQSMISGLIEAQRHGTEEINRLTMFLTQRKTDLALLRAEQTSGEPGAMLALQNENALLKDENTALKKQLEDLTQNQLKENCYRLLGYPSDFKSKEKKNQPDQSTGHRPHTNPSRQSTNYKNYDIM</sequence>
<proteinExistence type="predicted"/>
<evidence type="ECO:0000313" key="3">
    <source>
        <dbReference type="EMBL" id="MCD7455116.1"/>
    </source>
</evidence>
<organism evidence="3 4">
    <name type="scientific">Datura stramonium</name>
    <name type="common">Jimsonweed</name>
    <name type="synonym">Common thornapple</name>
    <dbReference type="NCBI Taxonomy" id="4076"/>
    <lineage>
        <taxon>Eukaryota</taxon>
        <taxon>Viridiplantae</taxon>
        <taxon>Streptophyta</taxon>
        <taxon>Embryophyta</taxon>
        <taxon>Tracheophyta</taxon>
        <taxon>Spermatophyta</taxon>
        <taxon>Magnoliopsida</taxon>
        <taxon>eudicotyledons</taxon>
        <taxon>Gunneridae</taxon>
        <taxon>Pentapetalae</taxon>
        <taxon>asterids</taxon>
        <taxon>lamiids</taxon>
        <taxon>Solanales</taxon>
        <taxon>Solanaceae</taxon>
        <taxon>Solanoideae</taxon>
        <taxon>Datureae</taxon>
        <taxon>Datura</taxon>
    </lineage>
</organism>
<feature type="compositionally biased region" description="Polar residues" evidence="2">
    <location>
        <begin position="115"/>
        <end position="140"/>
    </location>
</feature>
<evidence type="ECO:0000313" key="4">
    <source>
        <dbReference type="Proteomes" id="UP000823775"/>
    </source>
</evidence>
<accession>A0ABS8S8F5</accession>
<feature type="coiled-coil region" evidence="1">
    <location>
        <begin position="63"/>
        <end position="90"/>
    </location>
</feature>
<dbReference type="EMBL" id="JACEIK010000329">
    <property type="protein sequence ID" value="MCD7455116.1"/>
    <property type="molecule type" value="Genomic_DNA"/>
</dbReference>
<reference evidence="3 4" key="1">
    <citation type="journal article" date="2021" name="BMC Genomics">
        <title>Datura genome reveals duplications of psychoactive alkaloid biosynthetic genes and high mutation rate following tissue culture.</title>
        <authorList>
            <person name="Rajewski A."/>
            <person name="Carter-House D."/>
            <person name="Stajich J."/>
            <person name="Litt A."/>
        </authorList>
    </citation>
    <scope>NUCLEOTIDE SEQUENCE [LARGE SCALE GENOMIC DNA]</scope>
    <source>
        <strain evidence="3">AR-01</strain>
    </source>
</reference>
<evidence type="ECO:0000256" key="2">
    <source>
        <dbReference type="SAM" id="MobiDB-lite"/>
    </source>
</evidence>
<keyword evidence="4" id="KW-1185">Reference proteome</keyword>
<feature type="region of interest" description="Disordered" evidence="2">
    <location>
        <begin position="103"/>
        <end position="140"/>
    </location>
</feature>
<protein>
    <submittedName>
        <fullName evidence="3">Uncharacterized protein</fullName>
    </submittedName>
</protein>
<name>A0ABS8S8F5_DATST</name>